<dbReference type="OrthoDB" id="9805889at2"/>
<evidence type="ECO:0000313" key="1">
    <source>
        <dbReference type="EMBL" id="QAY74354.1"/>
    </source>
</evidence>
<dbReference type="PANTHER" id="PTHR39324">
    <property type="entry name" value="CALCIUM DODECIN"/>
    <property type="match status" value="1"/>
</dbReference>
<organism evidence="1 2">
    <name type="scientific">Agromyces protaetiae</name>
    <dbReference type="NCBI Taxonomy" id="2509455"/>
    <lineage>
        <taxon>Bacteria</taxon>
        <taxon>Bacillati</taxon>
        <taxon>Actinomycetota</taxon>
        <taxon>Actinomycetes</taxon>
        <taxon>Micrococcales</taxon>
        <taxon>Microbacteriaceae</taxon>
        <taxon>Agromyces</taxon>
    </lineage>
</organism>
<dbReference type="AlphaFoldDB" id="A0A4P6FEJ6"/>
<dbReference type="PANTHER" id="PTHR39324:SF1">
    <property type="entry name" value="CALCIUM DODECIN"/>
    <property type="match status" value="1"/>
</dbReference>
<dbReference type="Pfam" id="PF07311">
    <property type="entry name" value="Dodecin"/>
    <property type="match status" value="1"/>
</dbReference>
<reference evidence="1 2" key="1">
    <citation type="submission" date="2019-01" db="EMBL/GenBank/DDBJ databases">
        <title>Genome sequencing of strain FW100M-8.</title>
        <authorList>
            <person name="Heo J."/>
            <person name="Kim S.-J."/>
            <person name="Kim J.-S."/>
            <person name="Hong S.-B."/>
            <person name="Kwon S.-W."/>
        </authorList>
    </citation>
    <scope>NUCLEOTIDE SEQUENCE [LARGE SCALE GENOMIC DNA]</scope>
    <source>
        <strain evidence="1 2">FW100M-8</strain>
    </source>
</reference>
<keyword evidence="2" id="KW-1185">Reference proteome</keyword>
<dbReference type="KEGG" id="agf:ET445_14480"/>
<accession>A0A4P6FEJ6</accession>
<dbReference type="Proteomes" id="UP000291259">
    <property type="component" value="Chromosome"/>
</dbReference>
<name>A0A4P6FEJ6_9MICO</name>
<dbReference type="EMBL" id="CP035491">
    <property type="protein sequence ID" value="QAY74354.1"/>
    <property type="molecule type" value="Genomic_DNA"/>
</dbReference>
<dbReference type="SUPFAM" id="SSF89807">
    <property type="entry name" value="Dodecin-like"/>
    <property type="match status" value="1"/>
</dbReference>
<dbReference type="InterPro" id="IPR036694">
    <property type="entry name" value="Dodecin-like_sf"/>
</dbReference>
<dbReference type="RefSeq" id="WP_129191899.1">
    <property type="nucleotide sequence ID" value="NZ_CP035491.1"/>
</dbReference>
<evidence type="ECO:0000313" key="2">
    <source>
        <dbReference type="Proteomes" id="UP000291259"/>
    </source>
</evidence>
<gene>
    <name evidence="1" type="ORF">ET445_14480</name>
</gene>
<dbReference type="InterPro" id="IPR009923">
    <property type="entry name" value="Dodecin"/>
</dbReference>
<dbReference type="InterPro" id="IPR025543">
    <property type="entry name" value="Dodecin-like"/>
</dbReference>
<proteinExistence type="predicted"/>
<dbReference type="Gene3D" id="3.30.1660.10">
    <property type="entry name" value="Flavin-binding protein dodecin"/>
    <property type="match status" value="1"/>
</dbReference>
<protein>
    <submittedName>
        <fullName evidence="1">Dodecin domain-containing protein</fullName>
    </submittedName>
</protein>
<sequence>MTVARITTITARSEESFDDAIKLGIARAHETLRNVSGAWVKEQTLDITDGEISHWQVTLEVTFVLDD</sequence>